<keyword evidence="2" id="KW-0521">NADP</keyword>
<dbReference type="PROSITE" id="PS00061">
    <property type="entry name" value="ADH_SHORT"/>
    <property type="match status" value="1"/>
</dbReference>
<dbReference type="InterPro" id="IPR036291">
    <property type="entry name" value="NAD(P)-bd_dom_sf"/>
</dbReference>
<dbReference type="Pfam" id="PF13561">
    <property type="entry name" value="adh_short_C2"/>
    <property type="match status" value="1"/>
</dbReference>
<evidence type="ECO:0000313" key="4">
    <source>
        <dbReference type="EMBL" id="CAG8954716.1"/>
    </source>
</evidence>
<dbReference type="EMBL" id="CAJVRL010000057">
    <property type="protein sequence ID" value="CAG8954716.1"/>
    <property type="molecule type" value="Genomic_DNA"/>
</dbReference>
<evidence type="ECO:0000256" key="1">
    <source>
        <dbReference type="ARBA" id="ARBA00006484"/>
    </source>
</evidence>
<evidence type="ECO:0000313" key="5">
    <source>
        <dbReference type="Proteomes" id="UP000696280"/>
    </source>
</evidence>
<dbReference type="PRINTS" id="PR00080">
    <property type="entry name" value="SDRFAMILY"/>
</dbReference>
<protein>
    <recommendedName>
        <fullName evidence="6">NAD(P)-binding protein</fullName>
    </recommendedName>
</protein>
<proteinExistence type="inferred from homology"/>
<dbReference type="AlphaFoldDB" id="A0A9N9KVU0"/>
<organism evidence="4 5">
    <name type="scientific">Hymenoscyphus fraxineus</name>
    <dbReference type="NCBI Taxonomy" id="746836"/>
    <lineage>
        <taxon>Eukaryota</taxon>
        <taxon>Fungi</taxon>
        <taxon>Dikarya</taxon>
        <taxon>Ascomycota</taxon>
        <taxon>Pezizomycotina</taxon>
        <taxon>Leotiomycetes</taxon>
        <taxon>Helotiales</taxon>
        <taxon>Helotiaceae</taxon>
        <taxon>Hymenoscyphus</taxon>
    </lineage>
</organism>
<evidence type="ECO:0000256" key="3">
    <source>
        <dbReference type="ARBA" id="ARBA00023002"/>
    </source>
</evidence>
<reference evidence="4" key="1">
    <citation type="submission" date="2021-07" db="EMBL/GenBank/DDBJ databases">
        <authorList>
            <person name="Durling M."/>
        </authorList>
    </citation>
    <scope>NUCLEOTIDE SEQUENCE</scope>
</reference>
<evidence type="ECO:0008006" key="6">
    <source>
        <dbReference type="Google" id="ProtNLM"/>
    </source>
</evidence>
<keyword evidence="3" id="KW-0560">Oxidoreductase</keyword>
<name>A0A9N9KVU0_9HELO</name>
<keyword evidence="5" id="KW-1185">Reference proteome</keyword>
<dbReference type="PANTHER" id="PTHR43639:SF1">
    <property type="entry name" value="SHORT-CHAIN DEHYDROGENASE_REDUCTASE FAMILY PROTEIN"/>
    <property type="match status" value="1"/>
</dbReference>
<dbReference type="FunFam" id="3.40.50.720:FF:000374">
    <property type="entry name" value="3-oxoacyl-(Acyl-carrier-protein) reductase"/>
    <property type="match status" value="1"/>
</dbReference>
<dbReference type="GO" id="GO:0016491">
    <property type="term" value="F:oxidoreductase activity"/>
    <property type="evidence" value="ECO:0007669"/>
    <property type="project" value="UniProtKB-KW"/>
</dbReference>
<accession>A0A9N9KVU0</accession>
<dbReference type="OrthoDB" id="47007at2759"/>
<dbReference type="Proteomes" id="UP000696280">
    <property type="component" value="Unassembled WGS sequence"/>
</dbReference>
<dbReference type="PANTHER" id="PTHR43639">
    <property type="entry name" value="OXIDOREDUCTASE, SHORT-CHAIN DEHYDROGENASE/REDUCTASE FAMILY (AFU_ORTHOLOGUE AFUA_5G02870)"/>
    <property type="match status" value="1"/>
</dbReference>
<sequence length="263" mass="27761">MEHPLSSLPLKGKTAIITGSSRGLGAGMALELAKRGADIVITYTSPTSTPLVTSLTSLITSLPHNPSVLTIQADLLLPSTPSKIISSLKTWRGPNHPLTIDILVNNAGTEIVAPLSSIKVQDFEKVYKLNVLAPLLLTQAILPYLPPRGRIINISSVGARAGFANLGLYCSSKAALEGLTRCWAQELGGNGTTVNVVSPGPVQSAMLENIPKEIVERQRSETAVEKRLGSVEEVARVVGWLAGEESGWVSGQCVSASGGWAMY</sequence>
<comment type="similarity">
    <text evidence="1">Belongs to the short-chain dehydrogenases/reductases (SDR) family.</text>
</comment>
<gene>
    <name evidence="4" type="ORF">HYFRA_00004639</name>
</gene>
<dbReference type="PRINTS" id="PR00081">
    <property type="entry name" value="GDHRDH"/>
</dbReference>
<dbReference type="InterPro" id="IPR020904">
    <property type="entry name" value="Sc_DH/Rdtase_CS"/>
</dbReference>
<dbReference type="CDD" id="cd05233">
    <property type="entry name" value="SDR_c"/>
    <property type="match status" value="1"/>
</dbReference>
<evidence type="ECO:0000256" key="2">
    <source>
        <dbReference type="ARBA" id="ARBA00022857"/>
    </source>
</evidence>
<comment type="caution">
    <text evidence="4">The sequence shown here is derived from an EMBL/GenBank/DDBJ whole genome shotgun (WGS) entry which is preliminary data.</text>
</comment>
<dbReference type="SUPFAM" id="SSF51735">
    <property type="entry name" value="NAD(P)-binding Rossmann-fold domains"/>
    <property type="match status" value="1"/>
</dbReference>
<dbReference type="Gene3D" id="3.40.50.720">
    <property type="entry name" value="NAD(P)-binding Rossmann-like Domain"/>
    <property type="match status" value="1"/>
</dbReference>
<dbReference type="InterPro" id="IPR002347">
    <property type="entry name" value="SDR_fam"/>
</dbReference>